<dbReference type="InterPro" id="IPR036388">
    <property type="entry name" value="WH-like_DNA-bd_sf"/>
</dbReference>
<dbReference type="RefSeq" id="WP_188486655.1">
    <property type="nucleotide sequence ID" value="NZ_BMCS01000001.1"/>
</dbReference>
<protein>
    <submittedName>
        <fullName evidence="5">Transcriptional regulator</fullName>
    </submittedName>
</protein>
<dbReference type="InterPro" id="IPR011991">
    <property type="entry name" value="ArsR-like_HTH"/>
</dbReference>
<reference evidence="6" key="1">
    <citation type="journal article" date="2019" name="Int. J. Syst. Evol. Microbiol.">
        <title>The Global Catalogue of Microorganisms (GCM) 10K type strain sequencing project: providing services to taxonomists for standard genome sequencing and annotation.</title>
        <authorList>
            <consortium name="The Broad Institute Genomics Platform"/>
            <consortium name="The Broad Institute Genome Sequencing Center for Infectious Disease"/>
            <person name="Wu L."/>
            <person name="Ma J."/>
        </authorList>
    </citation>
    <scope>NUCLEOTIDE SEQUENCE [LARGE SCALE GENOMIC DNA]</scope>
    <source>
        <strain evidence="6">CCM 7855</strain>
    </source>
</reference>
<dbReference type="PANTHER" id="PTHR43132:SF6">
    <property type="entry name" value="HTH-TYPE TRANSCRIPTIONAL REPRESSOR CZRA"/>
    <property type="match status" value="1"/>
</dbReference>
<dbReference type="InterPro" id="IPR036390">
    <property type="entry name" value="WH_DNA-bd_sf"/>
</dbReference>
<keyword evidence="1" id="KW-0805">Transcription regulation</keyword>
<dbReference type="Gene3D" id="1.10.10.10">
    <property type="entry name" value="Winged helix-like DNA-binding domain superfamily/Winged helix DNA-binding domain"/>
    <property type="match status" value="1"/>
</dbReference>
<dbReference type="PANTHER" id="PTHR43132">
    <property type="entry name" value="ARSENICAL RESISTANCE OPERON REPRESSOR ARSR-RELATED"/>
    <property type="match status" value="1"/>
</dbReference>
<comment type="caution">
    <text evidence="5">The sequence shown here is derived from an EMBL/GenBank/DDBJ whole genome shotgun (WGS) entry which is preliminary data.</text>
</comment>
<dbReference type="InterPro" id="IPR045981">
    <property type="entry name" value="DUF5937"/>
</dbReference>
<evidence type="ECO:0000256" key="2">
    <source>
        <dbReference type="ARBA" id="ARBA00023125"/>
    </source>
</evidence>
<evidence type="ECO:0000313" key="5">
    <source>
        <dbReference type="EMBL" id="GGF12264.1"/>
    </source>
</evidence>
<keyword evidence="2" id="KW-0238">DNA-binding</keyword>
<evidence type="ECO:0000313" key="6">
    <source>
        <dbReference type="Proteomes" id="UP000632454"/>
    </source>
</evidence>
<gene>
    <name evidence="5" type="ORF">GCM10007298_05250</name>
</gene>
<sequence>MLTYHLGTDDLARVRLAISPMGETSLSLWSLVLGPMGRPYLAAWHQNAMARRDDYDFALLTALVSPSGFSMPDFINPPLRTTRPGLDDEYRTIASTPTAQVVRDLTAVCDGLEPRPEIAALLDDPTHAGQSVADALRRYHEVVIDPYWPKIARVLESDITFRGREFGQRGVAGLFDGLTEGIRWLDDGTIEVTMSCDREDESHANGSGVVLTPSVFTRRAVSWRYAESTQPWVSYPARGAGLLMGTPAVERNGALCDLVGGPKSDILCALAEPASTSELAHRFSVTPSAVSQNLRVLGANGLVESSRHGREVLYRLSETGRLLVDGADRPARSRADWKHEHTH</sequence>
<dbReference type="Proteomes" id="UP000632454">
    <property type="component" value="Unassembled WGS sequence"/>
</dbReference>
<dbReference type="Pfam" id="PF19361">
    <property type="entry name" value="DUF5937"/>
    <property type="match status" value="1"/>
</dbReference>
<keyword evidence="3" id="KW-0804">Transcription</keyword>
<evidence type="ECO:0000256" key="1">
    <source>
        <dbReference type="ARBA" id="ARBA00023015"/>
    </source>
</evidence>
<name>A0ABQ1U7D4_9NOCA</name>
<feature type="domain" description="HTH arsR-type" evidence="4">
    <location>
        <begin position="250"/>
        <end position="328"/>
    </location>
</feature>
<dbReference type="SMART" id="SM00418">
    <property type="entry name" value="HTH_ARSR"/>
    <property type="match status" value="1"/>
</dbReference>
<organism evidence="5 6">
    <name type="scientific">Williamsia phyllosphaerae</name>
    <dbReference type="NCBI Taxonomy" id="885042"/>
    <lineage>
        <taxon>Bacteria</taxon>
        <taxon>Bacillati</taxon>
        <taxon>Actinomycetota</taxon>
        <taxon>Actinomycetes</taxon>
        <taxon>Mycobacteriales</taxon>
        <taxon>Nocardiaceae</taxon>
        <taxon>Williamsia</taxon>
    </lineage>
</organism>
<dbReference type="InterPro" id="IPR051011">
    <property type="entry name" value="Metal_resp_trans_reg"/>
</dbReference>
<dbReference type="EMBL" id="BMCS01000001">
    <property type="protein sequence ID" value="GGF12264.1"/>
    <property type="molecule type" value="Genomic_DNA"/>
</dbReference>
<accession>A0ABQ1U7D4</accession>
<dbReference type="SUPFAM" id="SSF46785">
    <property type="entry name" value="Winged helix' DNA-binding domain"/>
    <property type="match status" value="1"/>
</dbReference>
<dbReference type="Pfam" id="PF01022">
    <property type="entry name" value="HTH_5"/>
    <property type="match status" value="1"/>
</dbReference>
<evidence type="ECO:0000256" key="3">
    <source>
        <dbReference type="ARBA" id="ARBA00023163"/>
    </source>
</evidence>
<dbReference type="CDD" id="cd00090">
    <property type="entry name" value="HTH_ARSR"/>
    <property type="match status" value="1"/>
</dbReference>
<dbReference type="InterPro" id="IPR001845">
    <property type="entry name" value="HTH_ArsR_DNA-bd_dom"/>
</dbReference>
<keyword evidence="6" id="KW-1185">Reference proteome</keyword>
<evidence type="ECO:0000259" key="4">
    <source>
        <dbReference type="SMART" id="SM00418"/>
    </source>
</evidence>
<proteinExistence type="predicted"/>